<dbReference type="InterPro" id="IPR014284">
    <property type="entry name" value="RNA_pol_sigma-70_dom"/>
</dbReference>
<dbReference type="Proteomes" id="UP000557872">
    <property type="component" value="Unassembled WGS sequence"/>
</dbReference>
<feature type="domain" description="RNA polymerase sigma-70 region 2" evidence="5">
    <location>
        <begin position="18"/>
        <end position="82"/>
    </location>
</feature>
<dbReference type="NCBIfam" id="TIGR02989">
    <property type="entry name" value="Sig-70_gvs1"/>
    <property type="match status" value="1"/>
</dbReference>
<sequence>MSSTHEHTPEFQREFVGLITQHQVSLRAYIISLMPGMDGVSDVLQETNLVLWEKRKSFEPGSHFAAWAFAIARFEVKTHRRKMLRKQPMLCLDEQLNDDLAAYCQLPAEDTESRMQALEHCLKKLNPGELELVKQRYAKNTSLKQYAQNLGRPAGSLRVTLHRIRNSLRKCVSYQINTTS</sequence>
<evidence type="ECO:0000256" key="3">
    <source>
        <dbReference type="ARBA" id="ARBA00023082"/>
    </source>
</evidence>
<dbReference type="AlphaFoldDB" id="A0A851GBU5"/>
<evidence type="ECO:0000256" key="2">
    <source>
        <dbReference type="ARBA" id="ARBA00023015"/>
    </source>
</evidence>
<dbReference type="Gene3D" id="1.10.10.10">
    <property type="entry name" value="Winged helix-like DNA-binding domain superfamily/Winged helix DNA-binding domain"/>
    <property type="match status" value="1"/>
</dbReference>
<evidence type="ECO:0000256" key="4">
    <source>
        <dbReference type="ARBA" id="ARBA00023163"/>
    </source>
</evidence>
<gene>
    <name evidence="6" type="ORF">HW115_05595</name>
</gene>
<dbReference type="SUPFAM" id="SSF88946">
    <property type="entry name" value="Sigma2 domain of RNA polymerase sigma factors"/>
    <property type="match status" value="1"/>
</dbReference>
<reference evidence="6 7" key="1">
    <citation type="submission" date="2020-07" db="EMBL/GenBank/DDBJ databases">
        <title>Roseicoccus Jingziensis gen. nov., sp. nov., isolated from coastal seawater.</title>
        <authorList>
            <person name="Feng X."/>
        </authorList>
    </citation>
    <scope>NUCLEOTIDE SEQUENCE [LARGE SCALE GENOMIC DNA]</scope>
    <source>
        <strain evidence="6 7">N1E253</strain>
    </source>
</reference>
<evidence type="ECO:0000259" key="5">
    <source>
        <dbReference type="Pfam" id="PF04542"/>
    </source>
</evidence>
<dbReference type="InterPro" id="IPR007627">
    <property type="entry name" value="RNA_pol_sigma70_r2"/>
</dbReference>
<dbReference type="InterPro" id="IPR013324">
    <property type="entry name" value="RNA_pol_sigma_r3/r4-like"/>
</dbReference>
<dbReference type="PANTHER" id="PTHR43133">
    <property type="entry name" value="RNA POLYMERASE ECF-TYPE SIGMA FACTO"/>
    <property type="match status" value="1"/>
</dbReference>
<keyword evidence="7" id="KW-1185">Reference proteome</keyword>
<keyword evidence="3" id="KW-0731">Sigma factor</keyword>
<dbReference type="InterPro" id="IPR039425">
    <property type="entry name" value="RNA_pol_sigma-70-like"/>
</dbReference>
<protein>
    <submittedName>
        <fullName evidence="6">Sigma-70 family RNA polymerase sigma factor</fullName>
    </submittedName>
</protein>
<keyword evidence="4" id="KW-0804">Transcription</keyword>
<organism evidence="6 7">
    <name type="scientific">Oceaniferula marina</name>
    <dbReference type="NCBI Taxonomy" id="2748318"/>
    <lineage>
        <taxon>Bacteria</taxon>
        <taxon>Pseudomonadati</taxon>
        <taxon>Verrucomicrobiota</taxon>
        <taxon>Verrucomicrobiia</taxon>
        <taxon>Verrucomicrobiales</taxon>
        <taxon>Verrucomicrobiaceae</taxon>
        <taxon>Oceaniferula</taxon>
    </lineage>
</organism>
<dbReference type="EMBL" id="JACBAZ010000002">
    <property type="protein sequence ID" value="NWK55073.1"/>
    <property type="molecule type" value="Genomic_DNA"/>
</dbReference>
<dbReference type="GO" id="GO:0006352">
    <property type="term" value="P:DNA-templated transcription initiation"/>
    <property type="evidence" value="ECO:0007669"/>
    <property type="project" value="InterPro"/>
</dbReference>
<dbReference type="PANTHER" id="PTHR43133:SF51">
    <property type="entry name" value="RNA POLYMERASE SIGMA FACTOR"/>
    <property type="match status" value="1"/>
</dbReference>
<dbReference type="InterPro" id="IPR014331">
    <property type="entry name" value="RNA_pol_sigma70_ECF_RHOBA"/>
</dbReference>
<comment type="caution">
    <text evidence="6">The sequence shown here is derived from an EMBL/GenBank/DDBJ whole genome shotgun (WGS) entry which is preliminary data.</text>
</comment>
<keyword evidence="2" id="KW-0805">Transcription regulation</keyword>
<proteinExistence type="inferred from homology"/>
<dbReference type="InterPro" id="IPR013325">
    <property type="entry name" value="RNA_pol_sigma_r2"/>
</dbReference>
<evidence type="ECO:0000313" key="6">
    <source>
        <dbReference type="EMBL" id="NWK55073.1"/>
    </source>
</evidence>
<dbReference type="GO" id="GO:0016987">
    <property type="term" value="F:sigma factor activity"/>
    <property type="evidence" value="ECO:0007669"/>
    <property type="project" value="UniProtKB-KW"/>
</dbReference>
<dbReference type="InterPro" id="IPR036388">
    <property type="entry name" value="WH-like_DNA-bd_sf"/>
</dbReference>
<accession>A0A851GBU5</accession>
<comment type="similarity">
    <text evidence="1">Belongs to the sigma-70 factor family. ECF subfamily.</text>
</comment>
<evidence type="ECO:0000313" key="7">
    <source>
        <dbReference type="Proteomes" id="UP000557872"/>
    </source>
</evidence>
<name>A0A851GBU5_9BACT</name>
<dbReference type="RefSeq" id="WP_178931614.1">
    <property type="nucleotide sequence ID" value="NZ_JACBAZ010000002.1"/>
</dbReference>
<dbReference type="Pfam" id="PF04542">
    <property type="entry name" value="Sigma70_r2"/>
    <property type="match status" value="1"/>
</dbReference>
<dbReference type="Gene3D" id="1.10.1740.10">
    <property type="match status" value="1"/>
</dbReference>
<evidence type="ECO:0000256" key="1">
    <source>
        <dbReference type="ARBA" id="ARBA00010641"/>
    </source>
</evidence>
<dbReference type="SUPFAM" id="SSF88659">
    <property type="entry name" value="Sigma3 and sigma4 domains of RNA polymerase sigma factors"/>
    <property type="match status" value="1"/>
</dbReference>
<dbReference type="NCBIfam" id="TIGR02937">
    <property type="entry name" value="sigma70-ECF"/>
    <property type="match status" value="1"/>
</dbReference>